<proteinExistence type="predicted"/>
<reference evidence="2 3" key="1">
    <citation type="journal article" date="2015" name="Nature">
        <title>rRNA introns, odd ribosomes, and small enigmatic genomes across a large radiation of phyla.</title>
        <authorList>
            <person name="Brown C.T."/>
            <person name="Hug L.A."/>
            <person name="Thomas B.C."/>
            <person name="Sharon I."/>
            <person name="Castelle C.J."/>
            <person name="Singh A."/>
            <person name="Wilkins M.J."/>
            <person name="Williams K.H."/>
            <person name="Banfield J.F."/>
        </authorList>
    </citation>
    <scope>NUCLEOTIDE SEQUENCE [LARGE SCALE GENOMIC DNA]</scope>
</reference>
<keyword evidence="1" id="KW-0812">Transmembrane</keyword>
<dbReference type="STRING" id="1618350.UR67_C0001G0152"/>
<feature type="transmembrane region" description="Helical" evidence="1">
    <location>
        <begin position="29"/>
        <end position="48"/>
    </location>
</feature>
<comment type="caution">
    <text evidence="2">The sequence shown here is derived from an EMBL/GenBank/DDBJ whole genome shotgun (WGS) entry which is preliminary data.</text>
</comment>
<dbReference type="Proteomes" id="UP000034581">
    <property type="component" value="Unassembled WGS sequence"/>
</dbReference>
<evidence type="ECO:0000313" key="2">
    <source>
        <dbReference type="EMBL" id="KKP70243.1"/>
    </source>
</evidence>
<organism evidence="2 3">
    <name type="scientific">candidate division CPR3 bacterium GW2011_GWF2_35_18</name>
    <dbReference type="NCBI Taxonomy" id="1618350"/>
    <lineage>
        <taxon>Bacteria</taxon>
        <taxon>Bacteria division CPR3</taxon>
    </lineage>
</organism>
<sequence>MRKNHYRNRKIAGYSYSPRENIAQKQQQAYRRIFIVVAVIIISLILIFKNIDVIIEKITGIGKTFDNQEELKTPDPLSLAQDNLLWTPQIDSIPTITNQKKLTVTGTAYQGIQVELFFNGDGISVDDLDENKKFEFTDLNLISGENSIAVRSIKEDGTKSELSSESKITLDLKPADLEVNSPTDGQKFGQDSQKIKVIGKTDLDAKPYVNDHIVILKPDGTFEYQITLNEGENTIKVKALDPAGNETVKEIKVTFDPNAAVS</sequence>
<dbReference type="Pfam" id="PF09136">
    <property type="entry name" value="Glucodextran_B"/>
    <property type="match status" value="1"/>
</dbReference>
<accession>A0A0G0BLD9</accession>
<evidence type="ECO:0000313" key="3">
    <source>
        <dbReference type="Proteomes" id="UP000034581"/>
    </source>
</evidence>
<dbReference type="EMBL" id="LBQB01000001">
    <property type="protein sequence ID" value="KKP70243.1"/>
    <property type="molecule type" value="Genomic_DNA"/>
</dbReference>
<gene>
    <name evidence="2" type="ORF">UR67_C0001G0152</name>
</gene>
<dbReference type="AlphaFoldDB" id="A0A0G0BLD9"/>
<keyword evidence="1" id="KW-1133">Transmembrane helix</keyword>
<dbReference type="Gene3D" id="2.60.40.10">
    <property type="entry name" value="Immunoglobulins"/>
    <property type="match status" value="2"/>
</dbReference>
<keyword evidence="1" id="KW-0472">Membrane</keyword>
<name>A0A0G0BLD9_UNCC3</name>
<evidence type="ECO:0000256" key="1">
    <source>
        <dbReference type="SAM" id="Phobius"/>
    </source>
</evidence>
<dbReference type="InterPro" id="IPR013783">
    <property type="entry name" value="Ig-like_fold"/>
</dbReference>
<protein>
    <submittedName>
        <fullName evidence="2">Bacillopeptidase F</fullName>
    </submittedName>
</protein>